<reference evidence="10" key="1">
    <citation type="journal article" date="2021" name="PeerJ">
        <title>Extensive microbial diversity within the chicken gut microbiome revealed by metagenomics and culture.</title>
        <authorList>
            <person name="Gilroy R."/>
            <person name="Ravi A."/>
            <person name="Getino M."/>
            <person name="Pursley I."/>
            <person name="Horton D.L."/>
            <person name="Alikhan N.F."/>
            <person name="Baker D."/>
            <person name="Gharbi K."/>
            <person name="Hall N."/>
            <person name="Watson M."/>
            <person name="Adriaenssens E.M."/>
            <person name="Foster-Nyarko E."/>
            <person name="Jarju S."/>
            <person name="Secka A."/>
            <person name="Antonio M."/>
            <person name="Oren A."/>
            <person name="Chaudhuri R.R."/>
            <person name="La Ragione R."/>
            <person name="Hildebrand F."/>
            <person name="Pallen M.J."/>
        </authorList>
    </citation>
    <scope>NUCLEOTIDE SEQUENCE</scope>
    <source>
        <strain evidence="10">4376</strain>
    </source>
</reference>
<dbReference type="InterPro" id="IPR042242">
    <property type="entry name" value="RecO_C"/>
</dbReference>
<protein>
    <recommendedName>
        <fullName evidence="3 8">DNA repair protein RecO</fullName>
    </recommendedName>
    <alternativeName>
        <fullName evidence="7 8">Recombination protein O</fullName>
    </alternativeName>
</protein>
<proteinExistence type="inferred from homology"/>
<dbReference type="NCBIfam" id="TIGR00613">
    <property type="entry name" value="reco"/>
    <property type="match status" value="1"/>
</dbReference>
<evidence type="ECO:0000256" key="3">
    <source>
        <dbReference type="ARBA" id="ARBA00021310"/>
    </source>
</evidence>
<dbReference type="PANTHER" id="PTHR33991">
    <property type="entry name" value="DNA REPAIR PROTEIN RECO"/>
    <property type="match status" value="1"/>
</dbReference>
<evidence type="ECO:0000256" key="2">
    <source>
        <dbReference type="ARBA" id="ARBA00007452"/>
    </source>
</evidence>
<evidence type="ECO:0000256" key="8">
    <source>
        <dbReference type="HAMAP-Rule" id="MF_00201"/>
    </source>
</evidence>
<dbReference type="InterPro" id="IPR003717">
    <property type="entry name" value="RecO"/>
</dbReference>
<dbReference type="GO" id="GO:0043590">
    <property type="term" value="C:bacterial nucleoid"/>
    <property type="evidence" value="ECO:0007669"/>
    <property type="project" value="TreeGrafter"/>
</dbReference>
<dbReference type="InterPro" id="IPR022572">
    <property type="entry name" value="DNA_rep/recomb_RecO_N"/>
</dbReference>
<dbReference type="GO" id="GO:0006302">
    <property type="term" value="P:double-strand break repair"/>
    <property type="evidence" value="ECO:0007669"/>
    <property type="project" value="TreeGrafter"/>
</dbReference>
<keyword evidence="6 8" id="KW-0234">DNA repair</keyword>
<dbReference type="GO" id="GO:0006310">
    <property type="term" value="P:DNA recombination"/>
    <property type="evidence" value="ECO:0007669"/>
    <property type="project" value="UniProtKB-UniRule"/>
</dbReference>
<dbReference type="SUPFAM" id="SSF57863">
    <property type="entry name" value="ArfGap/RecO-like zinc finger"/>
    <property type="match status" value="1"/>
</dbReference>
<dbReference type="Gene3D" id="6.20.220.20">
    <property type="entry name" value="Recombination protein O, zinc-binding domain"/>
    <property type="match status" value="1"/>
</dbReference>
<feature type="domain" description="DNA replication/recombination mediator RecO N-terminal" evidence="9">
    <location>
        <begin position="12"/>
        <end position="87"/>
    </location>
</feature>
<comment type="caution">
    <text evidence="10">The sequence shown here is derived from an EMBL/GenBank/DDBJ whole genome shotgun (WGS) entry which is preliminary data.</text>
</comment>
<keyword evidence="5 8" id="KW-0233">DNA recombination</keyword>
<dbReference type="SUPFAM" id="SSF50249">
    <property type="entry name" value="Nucleic acid-binding proteins"/>
    <property type="match status" value="1"/>
</dbReference>
<name>A0A9D1URG4_9CORY</name>
<evidence type="ECO:0000313" key="10">
    <source>
        <dbReference type="EMBL" id="HIW96286.1"/>
    </source>
</evidence>
<gene>
    <name evidence="8 10" type="primary">recO</name>
    <name evidence="10" type="ORF">H9867_07370</name>
</gene>
<dbReference type="Proteomes" id="UP000824189">
    <property type="component" value="Unassembled WGS sequence"/>
</dbReference>
<accession>A0A9D1URG4</accession>
<dbReference type="Gene3D" id="2.40.50.140">
    <property type="entry name" value="Nucleic acid-binding proteins"/>
    <property type="match status" value="1"/>
</dbReference>
<reference evidence="10" key="2">
    <citation type="submission" date="2021-04" db="EMBL/GenBank/DDBJ databases">
        <authorList>
            <person name="Gilroy R."/>
        </authorList>
    </citation>
    <scope>NUCLEOTIDE SEQUENCE</scope>
    <source>
        <strain evidence="10">4376</strain>
    </source>
</reference>
<comment type="function">
    <text evidence="1 8">Involved in DNA repair and RecF pathway recombination.</text>
</comment>
<evidence type="ECO:0000256" key="7">
    <source>
        <dbReference type="ARBA" id="ARBA00033409"/>
    </source>
</evidence>
<dbReference type="EMBL" id="DXFZ01000089">
    <property type="protein sequence ID" value="HIW96286.1"/>
    <property type="molecule type" value="Genomic_DNA"/>
</dbReference>
<dbReference type="InterPro" id="IPR037278">
    <property type="entry name" value="ARFGAP/RecO"/>
</dbReference>
<dbReference type="HAMAP" id="MF_00201">
    <property type="entry name" value="RecO"/>
    <property type="match status" value="1"/>
</dbReference>
<dbReference type="Pfam" id="PF11967">
    <property type="entry name" value="RecO_N"/>
    <property type="match status" value="1"/>
</dbReference>
<evidence type="ECO:0000256" key="6">
    <source>
        <dbReference type="ARBA" id="ARBA00023204"/>
    </source>
</evidence>
<dbReference type="InterPro" id="IPR012340">
    <property type="entry name" value="NA-bd_OB-fold"/>
</dbReference>
<dbReference type="Gene3D" id="1.20.1440.120">
    <property type="entry name" value="Recombination protein O, C-terminal domain"/>
    <property type="match status" value="1"/>
</dbReference>
<organism evidence="10 11">
    <name type="scientific">Candidatus Corynebacterium gallistercoris</name>
    <dbReference type="NCBI Taxonomy" id="2838530"/>
    <lineage>
        <taxon>Bacteria</taxon>
        <taxon>Bacillati</taxon>
        <taxon>Actinomycetota</taxon>
        <taxon>Actinomycetes</taxon>
        <taxon>Mycobacteriales</taxon>
        <taxon>Corynebacteriaceae</taxon>
        <taxon>Corynebacterium</taxon>
    </lineage>
</organism>
<dbReference type="Pfam" id="PF02565">
    <property type="entry name" value="RecO_C"/>
    <property type="match status" value="1"/>
</dbReference>
<comment type="similarity">
    <text evidence="2 8">Belongs to the RecO family.</text>
</comment>
<dbReference type="PANTHER" id="PTHR33991:SF1">
    <property type="entry name" value="DNA REPAIR PROTEIN RECO"/>
    <property type="match status" value="1"/>
</dbReference>
<evidence type="ECO:0000313" key="11">
    <source>
        <dbReference type="Proteomes" id="UP000824189"/>
    </source>
</evidence>
<evidence type="ECO:0000259" key="9">
    <source>
        <dbReference type="Pfam" id="PF11967"/>
    </source>
</evidence>
<evidence type="ECO:0000256" key="4">
    <source>
        <dbReference type="ARBA" id="ARBA00022763"/>
    </source>
</evidence>
<keyword evidence="4 8" id="KW-0227">DNA damage</keyword>
<dbReference type="AlphaFoldDB" id="A0A9D1URG4"/>
<sequence length="252" mass="27121">MARSRSASRPNFRDEAFVLRSHKLGEADLILVLLTREHGLVRGVAKGIRKTRSRFGARLDRFSRVNVQLYPGRSLHSIADAATVATYAPALVADVDLYMAGSAALEVAQVFATEPGLAEDIFLFLDATLRLLADPHHGGVPPVNVVDRFVLQGLELSGWAPSLVDCAQCGKKGPHRAFHPKAGGAVCVTCRPPGAFIPPPQAVRALWLLERGRMEAAAEALGDREVSAVAHELLVAHVRQQVEVACQAYAAL</sequence>
<evidence type="ECO:0000256" key="5">
    <source>
        <dbReference type="ARBA" id="ARBA00023172"/>
    </source>
</evidence>
<evidence type="ECO:0000256" key="1">
    <source>
        <dbReference type="ARBA" id="ARBA00003065"/>
    </source>
</evidence>